<keyword evidence="3 4" id="KW-0862">Zinc</keyword>
<keyword evidence="2 4" id="KW-0863">Zinc-finger</keyword>
<evidence type="ECO:0000313" key="6">
    <source>
        <dbReference type="EMBL" id="EFX68583.1"/>
    </source>
</evidence>
<sequence>MFLFCFSIKCHVPLCLESAAILNHTTKCKAGASCRKAHCLSSQKIIPYWKLCKQKNCPLCYANQSVSRK</sequence>
<dbReference type="InParanoid" id="E9HI27"/>
<evidence type="ECO:0000256" key="3">
    <source>
        <dbReference type="ARBA" id="ARBA00022833"/>
    </source>
</evidence>
<dbReference type="Pfam" id="PF02135">
    <property type="entry name" value="zf-TAZ"/>
    <property type="match status" value="1"/>
</dbReference>
<dbReference type="SUPFAM" id="SSF57933">
    <property type="entry name" value="TAZ domain"/>
    <property type="match status" value="1"/>
</dbReference>
<protein>
    <recommendedName>
        <fullName evidence="5">TAZ-type domain-containing protein</fullName>
    </recommendedName>
</protein>
<feature type="domain" description="TAZ-type" evidence="5">
    <location>
        <begin position="1"/>
        <end position="63"/>
    </location>
</feature>
<evidence type="ECO:0000256" key="2">
    <source>
        <dbReference type="ARBA" id="ARBA00022771"/>
    </source>
</evidence>
<proteinExistence type="predicted"/>
<reference evidence="6 7" key="1">
    <citation type="journal article" date="2011" name="Science">
        <title>The ecoresponsive genome of Daphnia pulex.</title>
        <authorList>
            <person name="Colbourne J.K."/>
            <person name="Pfrender M.E."/>
            <person name="Gilbert D."/>
            <person name="Thomas W.K."/>
            <person name="Tucker A."/>
            <person name="Oakley T.H."/>
            <person name="Tokishita S."/>
            <person name="Aerts A."/>
            <person name="Arnold G.J."/>
            <person name="Basu M.K."/>
            <person name="Bauer D.J."/>
            <person name="Caceres C.E."/>
            <person name="Carmel L."/>
            <person name="Casola C."/>
            <person name="Choi J.H."/>
            <person name="Detter J.C."/>
            <person name="Dong Q."/>
            <person name="Dusheyko S."/>
            <person name="Eads B.D."/>
            <person name="Frohlich T."/>
            <person name="Geiler-Samerotte K.A."/>
            <person name="Gerlach D."/>
            <person name="Hatcher P."/>
            <person name="Jogdeo S."/>
            <person name="Krijgsveld J."/>
            <person name="Kriventseva E.V."/>
            <person name="Kultz D."/>
            <person name="Laforsch C."/>
            <person name="Lindquist E."/>
            <person name="Lopez J."/>
            <person name="Manak J.R."/>
            <person name="Muller J."/>
            <person name="Pangilinan J."/>
            <person name="Patwardhan R.P."/>
            <person name="Pitluck S."/>
            <person name="Pritham E.J."/>
            <person name="Rechtsteiner A."/>
            <person name="Rho M."/>
            <person name="Rogozin I.B."/>
            <person name="Sakarya O."/>
            <person name="Salamov A."/>
            <person name="Schaack S."/>
            <person name="Shapiro H."/>
            <person name="Shiga Y."/>
            <person name="Skalitzky C."/>
            <person name="Smith Z."/>
            <person name="Souvorov A."/>
            <person name="Sung W."/>
            <person name="Tang Z."/>
            <person name="Tsuchiya D."/>
            <person name="Tu H."/>
            <person name="Vos H."/>
            <person name="Wang M."/>
            <person name="Wolf Y.I."/>
            <person name="Yamagata H."/>
            <person name="Yamada T."/>
            <person name="Ye Y."/>
            <person name="Shaw J.R."/>
            <person name="Andrews J."/>
            <person name="Crease T.J."/>
            <person name="Tang H."/>
            <person name="Lucas S.M."/>
            <person name="Robertson H.M."/>
            <person name="Bork P."/>
            <person name="Koonin E.V."/>
            <person name="Zdobnov E.M."/>
            <person name="Grigoriev I.V."/>
            <person name="Lynch M."/>
            <person name="Boore J.L."/>
        </authorList>
    </citation>
    <scope>NUCLEOTIDE SEQUENCE [LARGE SCALE GENOMIC DNA]</scope>
</reference>
<evidence type="ECO:0000256" key="4">
    <source>
        <dbReference type="PROSITE-ProRule" id="PRU00203"/>
    </source>
</evidence>
<keyword evidence="1 4" id="KW-0479">Metal-binding</keyword>
<dbReference type="PROSITE" id="PS50134">
    <property type="entry name" value="ZF_TAZ"/>
    <property type="match status" value="1"/>
</dbReference>
<keyword evidence="7" id="KW-1185">Reference proteome</keyword>
<dbReference type="GO" id="GO:0008270">
    <property type="term" value="F:zinc ion binding"/>
    <property type="evidence" value="ECO:0007669"/>
    <property type="project" value="UniProtKB-KW"/>
</dbReference>
<dbReference type="PhylomeDB" id="E9HI27"/>
<feature type="zinc finger region" description="TAZ-type" evidence="4">
    <location>
        <begin position="1"/>
        <end position="63"/>
    </location>
</feature>
<dbReference type="Gene3D" id="1.20.1020.10">
    <property type="entry name" value="TAZ domain"/>
    <property type="match status" value="1"/>
</dbReference>
<dbReference type="eggNOG" id="KOG1778">
    <property type="taxonomic scope" value="Eukaryota"/>
</dbReference>
<gene>
    <name evidence="6" type="ORF">DAPPUDRAFT_63002</name>
</gene>
<feature type="non-terminal residue" evidence="6">
    <location>
        <position position="69"/>
    </location>
</feature>
<dbReference type="EMBL" id="GL732652">
    <property type="protein sequence ID" value="EFX68583.1"/>
    <property type="molecule type" value="Genomic_DNA"/>
</dbReference>
<name>E9HI27_DAPPU</name>
<organism evidence="6 7">
    <name type="scientific">Daphnia pulex</name>
    <name type="common">Water flea</name>
    <dbReference type="NCBI Taxonomy" id="6669"/>
    <lineage>
        <taxon>Eukaryota</taxon>
        <taxon>Metazoa</taxon>
        <taxon>Ecdysozoa</taxon>
        <taxon>Arthropoda</taxon>
        <taxon>Crustacea</taxon>
        <taxon>Branchiopoda</taxon>
        <taxon>Diplostraca</taxon>
        <taxon>Cladocera</taxon>
        <taxon>Anomopoda</taxon>
        <taxon>Daphniidae</taxon>
        <taxon>Daphnia</taxon>
    </lineage>
</organism>
<accession>E9HI27</accession>
<dbReference type="Proteomes" id="UP000000305">
    <property type="component" value="Unassembled WGS sequence"/>
</dbReference>
<evidence type="ECO:0000313" key="7">
    <source>
        <dbReference type="Proteomes" id="UP000000305"/>
    </source>
</evidence>
<dbReference type="STRING" id="6669.E9HI27"/>
<dbReference type="HOGENOM" id="CLU_2783164_0_0_1"/>
<evidence type="ECO:0000256" key="1">
    <source>
        <dbReference type="ARBA" id="ARBA00022723"/>
    </source>
</evidence>
<evidence type="ECO:0000259" key="5">
    <source>
        <dbReference type="PROSITE" id="PS50134"/>
    </source>
</evidence>
<dbReference type="InterPro" id="IPR035898">
    <property type="entry name" value="TAZ_dom_sf"/>
</dbReference>
<dbReference type="InterPro" id="IPR000197">
    <property type="entry name" value="Znf_TAZ"/>
</dbReference>
<dbReference type="KEGG" id="dpx:DAPPUDRAFT_63002"/>
<dbReference type="AlphaFoldDB" id="E9HI27"/>